<gene>
    <name evidence="1" type="ordered locus">MTR_5g094000</name>
</gene>
<accession>G7K4A1</accession>
<dbReference type="AlphaFoldDB" id="G7K4A1"/>
<protein>
    <submittedName>
        <fullName evidence="1 2">Uncharacterized protein</fullName>
    </submittedName>
</protein>
<evidence type="ECO:0000313" key="2">
    <source>
        <dbReference type="EnsemblPlants" id="AET00617"/>
    </source>
</evidence>
<dbReference type="HOGENOM" id="CLU_3071734_0_0_1"/>
<dbReference type="Proteomes" id="UP000002051">
    <property type="component" value="Chromosome 5"/>
</dbReference>
<sequence>MAYIIYVRFEFKPHFDPVQIQLMTLTSSTLQIRRHGYSGDLNIIICIDICNKR</sequence>
<evidence type="ECO:0000313" key="1">
    <source>
        <dbReference type="EMBL" id="AET00617.1"/>
    </source>
</evidence>
<reference evidence="1 3" key="1">
    <citation type="journal article" date="2011" name="Nature">
        <title>The Medicago genome provides insight into the evolution of rhizobial symbioses.</title>
        <authorList>
            <person name="Young N.D."/>
            <person name="Debelle F."/>
            <person name="Oldroyd G.E."/>
            <person name="Geurts R."/>
            <person name="Cannon S.B."/>
            <person name="Udvardi M.K."/>
            <person name="Benedito V.A."/>
            <person name="Mayer K.F."/>
            <person name="Gouzy J."/>
            <person name="Schoof H."/>
            <person name="Van de Peer Y."/>
            <person name="Proost S."/>
            <person name="Cook D.R."/>
            <person name="Meyers B.C."/>
            <person name="Spannagl M."/>
            <person name="Cheung F."/>
            <person name="De Mita S."/>
            <person name="Krishnakumar V."/>
            <person name="Gundlach H."/>
            <person name="Zhou S."/>
            <person name="Mudge J."/>
            <person name="Bharti A.K."/>
            <person name="Murray J.D."/>
            <person name="Naoumkina M.A."/>
            <person name="Rosen B."/>
            <person name="Silverstein K.A."/>
            <person name="Tang H."/>
            <person name="Rombauts S."/>
            <person name="Zhao P.X."/>
            <person name="Zhou P."/>
            <person name="Barbe V."/>
            <person name="Bardou P."/>
            <person name="Bechner M."/>
            <person name="Bellec A."/>
            <person name="Berger A."/>
            <person name="Berges H."/>
            <person name="Bidwell S."/>
            <person name="Bisseling T."/>
            <person name="Choisne N."/>
            <person name="Couloux A."/>
            <person name="Denny R."/>
            <person name="Deshpande S."/>
            <person name="Dai X."/>
            <person name="Doyle J.J."/>
            <person name="Dudez A.M."/>
            <person name="Farmer A.D."/>
            <person name="Fouteau S."/>
            <person name="Franken C."/>
            <person name="Gibelin C."/>
            <person name="Gish J."/>
            <person name="Goldstein S."/>
            <person name="Gonzalez A.J."/>
            <person name="Green P.J."/>
            <person name="Hallab A."/>
            <person name="Hartog M."/>
            <person name="Hua A."/>
            <person name="Humphray S.J."/>
            <person name="Jeong D.H."/>
            <person name="Jing Y."/>
            <person name="Jocker A."/>
            <person name="Kenton S.M."/>
            <person name="Kim D.J."/>
            <person name="Klee K."/>
            <person name="Lai H."/>
            <person name="Lang C."/>
            <person name="Lin S."/>
            <person name="Macmil S.L."/>
            <person name="Magdelenat G."/>
            <person name="Matthews L."/>
            <person name="McCorrison J."/>
            <person name="Monaghan E.L."/>
            <person name="Mun J.H."/>
            <person name="Najar F.Z."/>
            <person name="Nicholson C."/>
            <person name="Noirot C."/>
            <person name="O'Bleness M."/>
            <person name="Paule C.R."/>
            <person name="Poulain J."/>
            <person name="Prion F."/>
            <person name="Qin B."/>
            <person name="Qu C."/>
            <person name="Retzel E.F."/>
            <person name="Riddle C."/>
            <person name="Sallet E."/>
            <person name="Samain S."/>
            <person name="Samson N."/>
            <person name="Sanders I."/>
            <person name="Saurat O."/>
            <person name="Scarpelli C."/>
            <person name="Schiex T."/>
            <person name="Segurens B."/>
            <person name="Severin A.J."/>
            <person name="Sherrier D.J."/>
            <person name="Shi R."/>
            <person name="Sims S."/>
            <person name="Singer S.R."/>
            <person name="Sinharoy S."/>
            <person name="Sterck L."/>
            <person name="Viollet A."/>
            <person name="Wang B.B."/>
            <person name="Wang K."/>
            <person name="Wang M."/>
            <person name="Wang X."/>
            <person name="Warfsmann J."/>
            <person name="Weissenbach J."/>
            <person name="White D.D."/>
            <person name="White J.D."/>
            <person name="Wiley G.B."/>
            <person name="Wincker P."/>
            <person name="Xing Y."/>
            <person name="Yang L."/>
            <person name="Yao Z."/>
            <person name="Ying F."/>
            <person name="Zhai J."/>
            <person name="Zhou L."/>
            <person name="Zuber A."/>
            <person name="Denarie J."/>
            <person name="Dixon R.A."/>
            <person name="May G.D."/>
            <person name="Schwartz D.C."/>
            <person name="Rogers J."/>
            <person name="Quetier F."/>
            <person name="Town C.D."/>
            <person name="Roe B.A."/>
        </authorList>
    </citation>
    <scope>NUCLEOTIDE SEQUENCE [LARGE SCALE GENOMIC DNA]</scope>
    <source>
        <strain evidence="1">A17</strain>
        <strain evidence="2 3">cv. Jemalong A17</strain>
    </source>
</reference>
<dbReference type="EMBL" id="CM001221">
    <property type="protein sequence ID" value="AET00617.1"/>
    <property type="molecule type" value="Genomic_DNA"/>
</dbReference>
<reference evidence="2" key="3">
    <citation type="submission" date="2015-04" db="UniProtKB">
        <authorList>
            <consortium name="EnsemblPlants"/>
        </authorList>
    </citation>
    <scope>IDENTIFICATION</scope>
    <source>
        <strain evidence="2">cv. Jemalong A17</strain>
    </source>
</reference>
<dbReference type="EnsemblPlants" id="AET00617">
    <property type="protein sequence ID" value="AET00617"/>
    <property type="gene ID" value="MTR_5g094000"/>
</dbReference>
<organism evidence="1 3">
    <name type="scientific">Medicago truncatula</name>
    <name type="common">Barrel medic</name>
    <name type="synonym">Medicago tribuloides</name>
    <dbReference type="NCBI Taxonomy" id="3880"/>
    <lineage>
        <taxon>Eukaryota</taxon>
        <taxon>Viridiplantae</taxon>
        <taxon>Streptophyta</taxon>
        <taxon>Embryophyta</taxon>
        <taxon>Tracheophyta</taxon>
        <taxon>Spermatophyta</taxon>
        <taxon>Magnoliopsida</taxon>
        <taxon>eudicotyledons</taxon>
        <taxon>Gunneridae</taxon>
        <taxon>Pentapetalae</taxon>
        <taxon>rosids</taxon>
        <taxon>fabids</taxon>
        <taxon>Fabales</taxon>
        <taxon>Fabaceae</taxon>
        <taxon>Papilionoideae</taxon>
        <taxon>50 kb inversion clade</taxon>
        <taxon>NPAAA clade</taxon>
        <taxon>Hologalegina</taxon>
        <taxon>IRL clade</taxon>
        <taxon>Trifolieae</taxon>
        <taxon>Medicago</taxon>
    </lineage>
</organism>
<keyword evidence="3" id="KW-1185">Reference proteome</keyword>
<proteinExistence type="predicted"/>
<evidence type="ECO:0000313" key="3">
    <source>
        <dbReference type="Proteomes" id="UP000002051"/>
    </source>
</evidence>
<reference evidence="1 3" key="2">
    <citation type="journal article" date="2014" name="BMC Genomics">
        <title>An improved genome release (version Mt4.0) for the model legume Medicago truncatula.</title>
        <authorList>
            <person name="Tang H."/>
            <person name="Krishnakumar V."/>
            <person name="Bidwell S."/>
            <person name="Rosen B."/>
            <person name="Chan A."/>
            <person name="Zhou S."/>
            <person name="Gentzbittel L."/>
            <person name="Childs K.L."/>
            <person name="Yandell M."/>
            <person name="Gundlach H."/>
            <person name="Mayer K.F."/>
            <person name="Schwartz D.C."/>
            <person name="Town C.D."/>
        </authorList>
    </citation>
    <scope>GENOME REANNOTATION</scope>
    <source>
        <strain evidence="2 3">cv. Jemalong A17</strain>
    </source>
</reference>
<name>G7K4A1_MEDTR</name>
<dbReference type="PaxDb" id="3880-AET00617"/>